<dbReference type="AlphaFoldDB" id="A0AAU9JSG0"/>
<dbReference type="Proteomes" id="UP001162131">
    <property type="component" value="Unassembled WGS sequence"/>
</dbReference>
<keyword evidence="1" id="KW-0732">Signal</keyword>
<dbReference type="EMBL" id="CAJZBQ010000046">
    <property type="protein sequence ID" value="CAG9328678.1"/>
    <property type="molecule type" value="Genomic_DNA"/>
</dbReference>
<accession>A0AAU9JSG0</accession>
<feature type="chain" id="PRO_5043739892" evidence="1">
    <location>
        <begin position="22"/>
        <end position="169"/>
    </location>
</feature>
<sequence length="169" mass="19811">MPRLALKFFIILVINPWIAWCQLNMLELKFKLPRSYTLCVPTSLAMDRRSKIEIPSPKKSIQDDYRRFSEQIKLPPLRRTRPRIESCNACIGSSNEYLGNHKVVKTLKYLPYIYAQSGFEGVNDALSDLKKELDDSPGIERKIGFLNIFQEIRPKDQQFQRSKTLNYLR</sequence>
<proteinExistence type="predicted"/>
<feature type="signal peptide" evidence="1">
    <location>
        <begin position="1"/>
        <end position="21"/>
    </location>
</feature>
<evidence type="ECO:0000313" key="3">
    <source>
        <dbReference type="Proteomes" id="UP001162131"/>
    </source>
</evidence>
<evidence type="ECO:0000256" key="1">
    <source>
        <dbReference type="SAM" id="SignalP"/>
    </source>
</evidence>
<comment type="caution">
    <text evidence="2">The sequence shown here is derived from an EMBL/GenBank/DDBJ whole genome shotgun (WGS) entry which is preliminary data.</text>
</comment>
<reference evidence="2" key="1">
    <citation type="submission" date="2021-09" db="EMBL/GenBank/DDBJ databases">
        <authorList>
            <consortium name="AG Swart"/>
            <person name="Singh M."/>
            <person name="Singh A."/>
            <person name="Seah K."/>
            <person name="Emmerich C."/>
        </authorList>
    </citation>
    <scope>NUCLEOTIDE SEQUENCE</scope>
    <source>
        <strain evidence="2">ATCC30299</strain>
    </source>
</reference>
<gene>
    <name evidence="2" type="ORF">BSTOLATCC_MIC46670</name>
</gene>
<protein>
    <submittedName>
        <fullName evidence="2">Uncharacterized protein</fullName>
    </submittedName>
</protein>
<keyword evidence="3" id="KW-1185">Reference proteome</keyword>
<name>A0AAU9JSG0_9CILI</name>
<evidence type="ECO:0000313" key="2">
    <source>
        <dbReference type="EMBL" id="CAG9328678.1"/>
    </source>
</evidence>
<organism evidence="2 3">
    <name type="scientific">Blepharisma stoltei</name>
    <dbReference type="NCBI Taxonomy" id="1481888"/>
    <lineage>
        <taxon>Eukaryota</taxon>
        <taxon>Sar</taxon>
        <taxon>Alveolata</taxon>
        <taxon>Ciliophora</taxon>
        <taxon>Postciliodesmatophora</taxon>
        <taxon>Heterotrichea</taxon>
        <taxon>Heterotrichida</taxon>
        <taxon>Blepharismidae</taxon>
        <taxon>Blepharisma</taxon>
    </lineage>
</organism>